<evidence type="ECO:0000313" key="4">
    <source>
        <dbReference type="Proteomes" id="UP000004848"/>
    </source>
</evidence>
<dbReference type="Pfam" id="PF12974">
    <property type="entry name" value="Phosphonate-bd"/>
    <property type="match status" value="1"/>
</dbReference>
<comment type="caution">
    <text evidence="3">The sequence shown here is derived from an EMBL/GenBank/DDBJ whole genome shotgun (WGS) entry which is preliminary data.</text>
</comment>
<evidence type="ECO:0000256" key="1">
    <source>
        <dbReference type="ARBA" id="ARBA00007162"/>
    </source>
</evidence>
<dbReference type="NCBIfam" id="TIGR01098">
    <property type="entry name" value="3A0109s03R"/>
    <property type="match status" value="1"/>
</dbReference>
<dbReference type="GO" id="GO:0055085">
    <property type="term" value="P:transmembrane transport"/>
    <property type="evidence" value="ECO:0007669"/>
    <property type="project" value="InterPro"/>
</dbReference>
<dbReference type="Gene3D" id="3.40.190.10">
    <property type="entry name" value="Periplasmic binding protein-like II"/>
    <property type="match status" value="2"/>
</dbReference>
<dbReference type="GO" id="GO:0043190">
    <property type="term" value="C:ATP-binding cassette (ABC) transporter complex"/>
    <property type="evidence" value="ECO:0007669"/>
    <property type="project" value="InterPro"/>
</dbReference>
<name>A0NS87_ROSAI</name>
<dbReference type="AlphaFoldDB" id="A0NS87"/>
<comment type="similarity">
    <text evidence="1">Belongs to the phosphate/phosphite/phosphonate binding protein family.</text>
</comment>
<accession>A0NS87</accession>
<reference evidence="3 4" key="1">
    <citation type="submission" date="2006-05" db="EMBL/GenBank/DDBJ databases">
        <authorList>
            <person name="King G."/>
            <person name="Ferriera S."/>
            <person name="Johnson J."/>
            <person name="Kravitz S."/>
            <person name="Beeson K."/>
            <person name="Sutton G."/>
            <person name="Rogers Y.-H."/>
            <person name="Friedman R."/>
            <person name="Frazier M."/>
            <person name="Venter J.C."/>
        </authorList>
    </citation>
    <scope>NUCLEOTIDE SEQUENCE [LARGE SCALE GENOMIC DNA]</scope>
    <source>
        <strain evidence="4">ATCC 25650 / DSM 13394 / JCM 20685 / NBRC 16684 / NCIMB 2208 / IAM 12614 / B1</strain>
    </source>
</reference>
<dbReference type="InterPro" id="IPR005770">
    <property type="entry name" value="PhnD"/>
</dbReference>
<gene>
    <name evidence="3" type="ORF">SIAM614_04620</name>
</gene>
<organism evidence="3 4">
    <name type="scientific">Roseibium aggregatum (strain ATCC 25650 / DSM 13394 / JCM 20685 / NBRC 16684 / NCIMB 2208 / IAM 12614 / B1)</name>
    <name type="common">Stappia aggregata</name>
    <dbReference type="NCBI Taxonomy" id="384765"/>
    <lineage>
        <taxon>Bacteria</taxon>
        <taxon>Pseudomonadati</taxon>
        <taxon>Pseudomonadota</taxon>
        <taxon>Alphaproteobacteria</taxon>
        <taxon>Hyphomicrobiales</taxon>
        <taxon>Stappiaceae</taxon>
        <taxon>Roseibium</taxon>
    </lineage>
</organism>
<evidence type="ECO:0000313" key="3">
    <source>
        <dbReference type="EMBL" id="EAV44416.1"/>
    </source>
</evidence>
<keyword evidence="2" id="KW-0732">Signal</keyword>
<dbReference type="EMBL" id="AAUW01000006">
    <property type="protein sequence ID" value="EAV44416.1"/>
    <property type="molecule type" value="Genomic_DNA"/>
</dbReference>
<dbReference type="Proteomes" id="UP000004848">
    <property type="component" value="Unassembled WGS sequence"/>
</dbReference>
<dbReference type="PANTHER" id="PTHR35841">
    <property type="entry name" value="PHOSPHONATES-BINDING PERIPLASMIC PROTEIN"/>
    <property type="match status" value="1"/>
</dbReference>
<evidence type="ECO:0000256" key="2">
    <source>
        <dbReference type="ARBA" id="ARBA00022729"/>
    </source>
</evidence>
<dbReference type="PANTHER" id="PTHR35841:SF1">
    <property type="entry name" value="PHOSPHONATES-BINDING PERIPLASMIC PROTEIN"/>
    <property type="match status" value="1"/>
</dbReference>
<sequence length="341" mass="37456">MADPVFWRKLFKRRVIILQVSSEGYVGNVALVKRLFRWITPFLAAVLFTAAAHAEDAQSMPDRLRLGVVVATDEGARDRVEPFRLALEEIADLPVDLFLMDTMADAVEALSTGKIDYARLSPSAYAAVYQLCSCVEPLVTAAPDDFPARFYAILVARRGAEQVTLADLKGTRLAVGGAHTVTGYRVPLANLAADGIDARAHFRALVEVKDPVEGIRAVLDGRVEAALGWSTLAGEAKNGYTAGTLNDFYVSGERGFKDLEVVWRSPPIPYSAHTVRKDLPDTLKRRLRAGLMDMRREAPDAYLAIEPDLPGGFEPVVHADYRPVLRTYENDYAALLDPVGR</sequence>
<proteinExistence type="inferred from homology"/>
<protein>
    <recommendedName>
        <fullName evidence="5">Phosphate/phosphite/phosphonate ABC transporter binding protein</fullName>
    </recommendedName>
</protein>
<evidence type="ECO:0008006" key="5">
    <source>
        <dbReference type="Google" id="ProtNLM"/>
    </source>
</evidence>
<dbReference type="eggNOG" id="COG3221">
    <property type="taxonomic scope" value="Bacteria"/>
</dbReference>
<dbReference type="SUPFAM" id="SSF53850">
    <property type="entry name" value="Periplasmic binding protein-like II"/>
    <property type="match status" value="1"/>
</dbReference>